<organism evidence="1 2">
    <name type="scientific">Ajellomyces capsulatus</name>
    <name type="common">Darling's disease fungus</name>
    <name type="synonym">Histoplasma capsulatum</name>
    <dbReference type="NCBI Taxonomy" id="5037"/>
    <lineage>
        <taxon>Eukaryota</taxon>
        <taxon>Fungi</taxon>
        <taxon>Dikarya</taxon>
        <taxon>Ascomycota</taxon>
        <taxon>Pezizomycotina</taxon>
        <taxon>Eurotiomycetes</taxon>
        <taxon>Eurotiomycetidae</taxon>
        <taxon>Onygenales</taxon>
        <taxon>Ajellomycetaceae</taxon>
        <taxon>Histoplasma</taxon>
    </lineage>
</organism>
<dbReference type="EMBL" id="JAEVHI010000005">
    <property type="protein sequence ID" value="KAG5290975.1"/>
    <property type="molecule type" value="Genomic_DNA"/>
</dbReference>
<dbReference type="VEuPathDB" id="FungiDB:I7I52_08157"/>
<comment type="caution">
    <text evidence="1">The sequence shown here is derived from an EMBL/GenBank/DDBJ whole genome shotgun (WGS) entry which is preliminary data.</text>
</comment>
<gene>
    <name evidence="1" type="ORF">I7I52_08157</name>
</gene>
<protein>
    <submittedName>
        <fullName evidence="1">Uncharacterized protein</fullName>
    </submittedName>
</protein>
<evidence type="ECO:0000313" key="2">
    <source>
        <dbReference type="Proteomes" id="UP000670092"/>
    </source>
</evidence>
<proteinExistence type="predicted"/>
<dbReference type="AlphaFoldDB" id="A0A8H8CV27"/>
<reference evidence="1 2" key="1">
    <citation type="submission" date="2021-01" db="EMBL/GenBank/DDBJ databases">
        <title>Chromosome-level genome assembly of a human fungal pathogen reveals clustering of transcriptionally co-regulated genes.</title>
        <authorList>
            <person name="Voorhies M."/>
            <person name="Cohen S."/>
            <person name="Shea T.P."/>
            <person name="Petrus S."/>
            <person name="Munoz J.F."/>
            <person name="Poplawski S."/>
            <person name="Goldman W.E."/>
            <person name="Michael T."/>
            <person name="Cuomo C.A."/>
            <person name="Sil A."/>
            <person name="Beyhan S."/>
        </authorList>
    </citation>
    <scope>NUCLEOTIDE SEQUENCE [LARGE SCALE GENOMIC DNA]</scope>
    <source>
        <strain evidence="1 2">G184AR</strain>
    </source>
</reference>
<sequence>MQRPNRCYWQGTAQPVNILCVTYSVDTQTIPIVPSAAAGPPLDPMTVCRIVMTVLPSSRQPIVTNVSNGFF</sequence>
<accession>A0A8H8CV27</accession>
<name>A0A8H8CV27_AJECA</name>
<evidence type="ECO:0000313" key="1">
    <source>
        <dbReference type="EMBL" id="KAG5290975.1"/>
    </source>
</evidence>
<dbReference type="Proteomes" id="UP000670092">
    <property type="component" value="Unassembled WGS sequence"/>
</dbReference>